<organism evidence="7 8">
    <name type="scientific">Meganyctiphanes norvegica</name>
    <name type="common">Northern krill</name>
    <name type="synonym">Thysanopoda norvegica</name>
    <dbReference type="NCBI Taxonomy" id="48144"/>
    <lineage>
        <taxon>Eukaryota</taxon>
        <taxon>Metazoa</taxon>
        <taxon>Ecdysozoa</taxon>
        <taxon>Arthropoda</taxon>
        <taxon>Crustacea</taxon>
        <taxon>Multicrustacea</taxon>
        <taxon>Malacostraca</taxon>
        <taxon>Eumalacostraca</taxon>
        <taxon>Eucarida</taxon>
        <taxon>Euphausiacea</taxon>
        <taxon>Euphausiidae</taxon>
        <taxon>Meganyctiphanes</taxon>
    </lineage>
</organism>
<keyword evidence="6" id="KW-0869">Chloride channel</keyword>
<evidence type="ECO:0000313" key="8">
    <source>
        <dbReference type="Proteomes" id="UP001497623"/>
    </source>
</evidence>
<gene>
    <name evidence="7" type="ORF">MNOR_LOCUS15017</name>
</gene>
<keyword evidence="6" id="KW-0868">Chloride</keyword>
<keyword evidence="6" id="KW-0813">Transport</keyword>
<comment type="function">
    <text evidence="6">Forms chloride channels.</text>
</comment>
<protein>
    <recommendedName>
        <fullName evidence="6">Bestrophin homolog</fullName>
    </recommendedName>
</protein>
<dbReference type="EMBL" id="CAXKWB010009220">
    <property type="protein sequence ID" value="CAL4093939.1"/>
    <property type="molecule type" value="Genomic_DNA"/>
</dbReference>
<evidence type="ECO:0000256" key="1">
    <source>
        <dbReference type="ARBA" id="ARBA00004370"/>
    </source>
</evidence>
<evidence type="ECO:0000256" key="5">
    <source>
        <dbReference type="ARBA" id="ARBA00034769"/>
    </source>
</evidence>
<evidence type="ECO:0000256" key="2">
    <source>
        <dbReference type="ARBA" id="ARBA00022692"/>
    </source>
</evidence>
<feature type="transmembrane region" description="Helical" evidence="6">
    <location>
        <begin position="6"/>
        <end position="25"/>
    </location>
</feature>
<dbReference type="PANTHER" id="PTHR10736">
    <property type="entry name" value="BESTROPHIN"/>
    <property type="match status" value="1"/>
</dbReference>
<comment type="caution">
    <text evidence="7">The sequence shown here is derived from an EMBL/GenBank/DDBJ whole genome shotgun (WGS) entry which is preliminary data.</text>
</comment>
<keyword evidence="4 6" id="KW-0472">Membrane</keyword>
<dbReference type="InterPro" id="IPR000615">
    <property type="entry name" value="Bestrophin"/>
</dbReference>
<dbReference type="GO" id="GO:0005886">
    <property type="term" value="C:plasma membrane"/>
    <property type="evidence" value="ECO:0007669"/>
    <property type="project" value="UniProtKB-SubCell"/>
</dbReference>
<reference evidence="7 8" key="1">
    <citation type="submission" date="2024-05" db="EMBL/GenBank/DDBJ databases">
        <authorList>
            <person name="Wallberg A."/>
        </authorList>
    </citation>
    <scope>NUCLEOTIDE SEQUENCE [LARGE SCALE GENOMIC DNA]</scope>
</reference>
<dbReference type="Proteomes" id="UP001497623">
    <property type="component" value="Unassembled WGS sequence"/>
</dbReference>
<keyword evidence="6" id="KW-0406">Ion transport</keyword>
<dbReference type="PANTHER" id="PTHR10736:SF65">
    <property type="entry name" value="BESTROPHIN 1, ISOFORM C-RELATED"/>
    <property type="match status" value="1"/>
</dbReference>
<name>A0AAV2QNP3_MEGNR</name>
<dbReference type="GO" id="GO:0034707">
    <property type="term" value="C:chloride channel complex"/>
    <property type="evidence" value="ECO:0007669"/>
    <property type="project" value="UniProtKB-KW"/>
</dbReference>
<evidence type="ECO:0000256" key="4">
    <source>
        <dbReference type="ARBA" id="ARBA00023136"/>
    </source>
</evidence>
<keyword evidence="6" id="KW-0407">Ion channel</keyword>
<evidence type="ECO:0000256" key="3">
    <source>
        <dbReference type="ARBA" id="ARBA00022989"/>
    </source>
</evidence>
<dbReference type="GO" id="GO:0005254">
    <property type="term" value="F:chloride channel activity"/>
    <property type="evidence" value="ECO:0007669"/>
    <property type="project" value="UniProtKB-KW"/>
</dbReference>
<dbReference type="AlphaFoldDB" id="A0AAV2QNP3"/>
<feature type="non-terminal residue" evidence="7">
    <location>
        <position position="165"/>
    </location>
</feature>
<feature type="transmembrane region" description="Helical" evidence="6">
    <location>
        <begin position="37"/>
        <end position="54"/>
    </location>
</feature>
<accession>A0AAV2QNP3</accession>
<keyword evidence="8" id="KW-1185">Reference proteome</keyword>
<dbReference type="InterPro" id="IPR021134">
    <property type="entry name" value="Bestrophin-like"/>
</dbReference>
<sequence length="165" mass="19483">MTLDFVDPVLSVLLLLLLLYFFFLWRGSVYKLVWPEFLVYITMYLILSFVYRFGLTDPESRAMFESVSRECDKISGLIPVSFVLGFYVSLVVSRWWDQYNQTPWPDNLCVFIASNIEGEDKQARLTRRTIARYVNLTFNLTFRMISSPCKKRFPTLDHMIDAEMI</sequence>
<keyword evidence="6" id="KW-1003">Cell membrane</keyword>
<evidence type="ECO:0000313" key="7">
    <source>
        <dbReference type="EMBL" id="CAL4093939.1"/>
    </source>
</evidence>
<proteinExistence type="inferred from homology"/>
<feature type="transmembrane region" description="Helical" evidence="6">
    <location>
        <begin position="74"/>
        <end position="92"/>
    </location>
</feature>
<keyword evidence="3 6" id="KW-1133">Transmembrane helix</keyword>
<dbReference type="Pfam" id="PF01062">
    <property type="entry name" value="Bestrophin"/>
    <property type="match status" value="1"/>
</dbReference>
<comment type="subcellular location">
    <subcellularLocation>
        <location evidence="6">Cell membrane</location>
        <topology evidence="6">Multi-pass membrane protein</topology>
    </subcellularLocation>
    <subcellularLocation>
        <location evidence="1">Membrane</location>
    </subcellularLocation>
</comment>
<keyword evidence="2 6" id="KW-0812">Transmembrane</keyword>
<comment type="similarity">
    <text evidence="5 6">Belongs to the anion channel-forming bestrophin (TC 1.A.46) family. Calcium-sensitive chloride channel subfamily.</text>
</comment>
<evidence type="ECO:0000256" key="6">
    <source>
        <dbReference type="RuleBase" id="RU363126"/>
    </source>
</evidence>